<dbReference type="Proteomes" id="UP000217076">
    <property type="component" value="Unassembled WGS sequence"/>
</dbReference>
<evidence type="ECO:0000313" key="7">
    <source>
        <dbReference type="Proteomes" id="UP000217076"/>
    </source>
</evidence>
<dbReference type="EMBL" id="FNCV01000003">
    <property type="protein sequence ID" value="SDG88683.1"/>
    <property type="molecule type" value="Genomic_DNA"/>
</dbReference>
<reference evidence="7" key="1">
    <citation type="submission" date="2016-10" db="EMBL/GenBank/DDBJ databases">
        <authorList>
            <person name="Varghese N."/>
            <person name="Submissions S."/>
        </authorList>
    </citation>
    <scope>NUCLEOTIDE SEQUENCE [LARGE SCALE GENOMIC DNA]</scope>
    <source>
        <strain evidence="7">930I</strain>
    </source>
</reference>
<dbReference type="STRING" id="83401.SAMN05421742_103125"/>
<sequence>MRRRLRALALVALPALMLAASPLLAEAPSYPLYTPKRGIKGSDDRLMLEAADYPFSAIGRVNNSQGSHCTGALIGPATVLTAAHCVYNTRTRDWMPAEALKFVAGYQRGEWLTFSPATRVTVAPDYRPPDPAGPPRGVDNSAHDWAVLTLAEPIGQQVGWLGVLALKATTNFAQPPVMVQVGYSADRRHVQTAHVGCPVDGFIKEGLLIHQCDATRGDSGSPILVWNGQGPQVAAIHVSTLRWHDDSGGGVRGGAVPGSRFFAAARKAGATERGDQAGGRAPEATIRQWLTELGYAPGPMGDSESLAREVSRFAGRHPGATTTPSATLLGPLARALAKARDDD</sequence>
<dbReference type="PRINTS" id="PR00722">
    <property type="entry name" value="CHYMOTRYPSIN"/>
</dbReference>
<organism evidence="6 7">
    <name type="scientific">Roseospirillum parvum</name>
    <dbReference type="NCBI Taxonomy" id="83401"/>
    <lineage>
        <taxon>Bacteria</taxon>
        <taxon>Pseudomonadati</taxon>
        <taxon>Pseudomonadota</taxon>
        <taxon>Alphaproteobacteria</taxon>
        <taxon>Rhodospirillales</taxon>
        <taxon>Rhodospirillaceae</taxon>
        <taxon>Roseospirillum</taxon>
    </lineage>
</organism>
<keyword evidence="1 4" id="KW-0732">Signal</keyword>
<evidence type="ECO:0000256" key="3">
    <source>
        <dbReference type="RuleBase" id="RU363034"/>
    </source>
</evidence>
<keyword evidence="3" id="KW-0720">Serine protease</keyword>
<dbReference type="InterPro" id="IPR001254">
    <property type="entry name" value="Trypsin_dom"/>
</dbReference>
<dbReference type="SUPFAM" id="SSF50494">
    <property type="entry name" value="Trypsin-like serine proteases"/>
    <property type="match status" value="1"/>
</dbReference>
<dbReference type="PROSITE" id="PS00135">
    <property type="entry name" value="TRYPSIN_SER"/>
    <property type="match status" value="1"/>
</dbReference>
<keyword evidence="3 6" id="KW-0645">Protease</keyword>
<keyword evidence="3" id="KW-0378">Hydrolase</keyword>
<accession>A0A1G7XX66</accession>
<name>A0A1G7XX66_9PROT</name>
<gene>
    <name evidence="6" type="ORF">SAMN05421742_103125</name>
</gene>
<dbReference type="GO" id="GO:0006508">
    <property type="term" value="P:proteolysis"/>
    <property type="evidence" value="ECO:0007669"/>
    <property type="project" value="UniProtKB-KW"/>
</dbReference>
<dbReference type="OrthoDB" id="267336at2"/>
<evidence type="ECO:0000256" key="1">
    <source>
        <dbReference type="ARBA" id="ARBA00022729"/>
    </source>
</evidence>
<dbReference type="PANTHER" id="PTHR15462">
    <property type="entry name" value="SERINE PROTEASE"/>
    <property type="match status" value="1"/>
</dbReference>
<evidence type="ECO:0000313" key="6">
    <source>
        <dbReference type="EMBL" id="SDG88683.1"/>
    </source>
</evidence>
<dbReference type="InterPro" id="IPR050966">
    <property type="entry name" value="Glutamyl_endopeptidase"/>
</dbReference>
<dbReference type="RefSeq" id="WP_092616837.1">
    <property type="nucleotide sequence ID" value="NZ_FNCV01000003.1"/>
</dbReference>
<dbReference type="InterPro" id="IPR033116">
    <property type="entry name" value="TRYPSIN_SER"/>
</dbReference>
<dbReference type="PANTHER" id="PTHR15462:SF8">
    <property type="entry name" value="SERINE PROTEASE"/>
    <property type="match status" value="1"/>
</dbReference>
<feature type="domain" description="Peptidase S1" evidence="5">
    <location>
        <begin position="39"/>
        <end position="295"/>
    </location>
</feature>
<feature type="chain" id="PRO_5011534903" evidence="4">
    <location>
        <begin position="26"/>
        <end position="343"/>
    </location>
</feature>
<dbReference type="InterPro" id="IPR043504">
    <property type="entry name" value="Peptidase_S1_PA_chymotrypsin"/>
</dbReference>
<feature type="signal peptide" evidence="4">
    <location>
        <begin position="1"/>
        <end position="25"/>
    </location>
</feature>
<dbReference type="InterPro" id="IPR018114">
    <property type="entry name" value="TRYPSIN_HIS"/>
</dbReference>
<dbReference type="InterPro" id="IPR009003">
    <property type="entry name" value="Peptidase_S1_PA"/>
</dbReference>
<evidence type="ECO:0000256" key="4">
    <source>
        <dbReference type="SAM" id="SignalP"/>
    </source>
</evidence>
<evidence type="ECO:0000259" key="5">
    <source>
        <dbReference type="PROSITE" id="PS50240"/>
    </source>
</evidence>
<protein>
    <submittedName>
        <fullName evidence="6">Protease YdgD</fullName>
    </submittedName>
</protein>
<dbReference type="InterPro" id="IPR001314">
    <property type="entry name" value="Peptidase_S1A"/>
</dbReference>
<keyword evidence="7" id="KW-1185">Reference proteome</keyword>
<proteinExistence type="predicted"/>
<dbReference type="GO" id="GO:0004252">
    <property type="term" value="F:serine-type endopeptidase activity"/>
    <property type="evidence" value="ECO:0007669"/>
    <property type="project" value="InterPro"/>
</dbReference>
<dbReference type="Pfam" id="PF00089">
    <property type="entry name" value="Trypsin"/>
    <property type="match status" value="1"/>
</dbReference>
<dbReference type="AlphaFoldDB" id="A0A1G7XX66"/>
<dbReference type="PROSITE" id="PS00134">
    <property type="entry name" value="TRYPSIN_HIS"/>
    <property type="match status" value="1"/>
</dbReference>
<dbReference type="PROSITE" id="PS50240">
    <property type="entry name" value="TRYPSIN_DOM"/>
    <property type="match status" value="1"/>
</dbReference>
<evidence type="ECO:0000256" key="2">
    <source>
        <dbReference type="ARBA" id="ARBA00023157"/>
    </source>
</evidence>
<keyword evidence="2" id="KW-1015">Disulfide bond</keyword>
<dbReference type="Gene3D" id="2.40.10.10">
    <property type="entry name" value="Trypsin-like serine proteases"/>
    <property type="match status" value="2"/>
</dbReference>